<reference evidence="11" key="1">
    <citation type="journal article" date="2020" name="Stud. Mycol.">
        <title>101 Dothideomycetes genomes: a test case for predicting lifestyles and emergence of pathogens.</title>
        <authorList>
            <person name="Haridas S."/>
            <person name="Albert R."/>
            <person name="Binder M."/>
            <person name="Bloem J."/>
            <person name="Labutti K."/>
            <person name="Salamov A."/>
            <person name="Andreopoulos B."/>
            <person name="Baker S."/>
            <person name="Barry K."/>
            <person name="Bills G."/>
            <person name="Bluhm B."/>
            <person name="Cannon C."/>
            <person name="Castanera R."/>
            <person name="Culley D."/>
            <person name="Daum C."/>
            <person name="Ezra D."/>
            <person name="Gonzalez J."/>
            <person name="Henrissat B."/>
            <person name="Kuo A."/>
            <person name="Liang C."/>
            <person name="Lipzen A."/>
            <person name="Lutzoni F."/>
            <person name="Magnuson J."/>
            <person name="Mondo S."/>
            <person name="Nolan M."/>
            <person name="Ohm R."/>
            <person name="Pangilinan J."/>
            <person name="Park H.-J."/>
            <person name="Ramirez L."/>
            <person name="Alfaro M."/>
            <person name="Sun H."/>
            <person name="Tritt A."/>
            <person name="Yoshinaga Y."/>
            <person name="Zwiers L.-H."/>
            <person name="Turgeon B."/>
            <person name="Goodwin S."/>
            <person name="Spatafora J."/>
            <person name="Crous P."/>
            <person name="Grigoriev I."/>
        </authorList>
    </citation>
    <scope>NUCLEOTIDE SEQUENCE</scope>
    <source>
        <strain evidence="11">CBS 379.55</strain>
    </source>
</reference>
<evidence type="ECO:0000256" key="2">
    <source>
        <dbReference type="ARBA" id="ARBA00009085"/>
    </source>
</evidence>
<feature type="compositionally biased region" description="Acidic residues" evidence="8">
    <location>
        <begin position="689"/>
        <end position="698"/>
    </location>
</feature>
<evidence type="ECO:0000256" key="6">
    <source>
        <dbReference type="ARBA" id="ARBA00022801"/>
    </source>
</evidence>
<evidence type="ECO:0000313" key="11">
    <source>
        <dbReference type="EMBL" id="KAF2279947.1"/>
    </source>
</evidence>
<evidence type="ECO:0000256" key="9">
    <source>
        <dbReference type="SAM" id="Phobius"/>
    </source>
</evidence>
<keyword evidence="6" id="KW-0378">Hydrolase</keyword>
<dbReference type="PROSITE" id="PS50235">
    <property type="entry name" value="USP_3"/>
    <property type="match status" value="1"/>
</dbReference>
<dbReference type="GO" id="GO:0016579">
    <property type="term" value="P:protein deubiquitination"/>
    <property type="evidence" value="ECO:0007669"/>
    <property type="project" value="InterPro"/>
</dbReference>
<organism evidence="11 12">
    <name type="scientific">Westerdykella ornata</name>
    <dbReference type="NCBI Taxonomy" id="318751"/>
    <lineage>
        <taxon>Eukaryota</taxon>
        <taxon>Fungi</taxon>
        <taxon>Dikarya</taxon>
        <taxon>Ascomycota</taxon>
        <taxon>Pezizomycotina</taxon>
        <taxon>Dothideomycetes</taxon>
        <taxon>Pleosporomycetidae</taxon>
        <taxon>Pleosporales</taxon>
        <taxon>Sporormiaceae</taxon>
        <taxon>Westerdykella</taxon>
    </lineage>
</organism>
<dbReference type="EC" id="3.4.19.12" evidence="3"/>
<dbReference type="InterPro" id="IPR038765">
    <property type="entry name" value="Papain-like_cys_pep_sf"/>
</dbReference>
<dbReference type="RefSeq" id="XP_033657486.1">
    <property type="nucleotide sequence ID" value="XM_033797508.1"/>
</dbReference>
<dbReference type="GO" id="GO:0005634">
    <property type="term" value="C:nucleus"/>
    <property type="evidence" value="ECO:0007669"/>
    <property type="project" value="TreeGrafter"/>
</dbReference>
<dbReference type="OrthoDB" id="2020758at2759"/>
<evidence type="ECO:0000313" key="12">
    <source>
        <dbReference type="Proteomes" id="UP000800097"/>
    </source>
</evidence>
<dbReference type="GO" id="GO:0005829">
    <property type="term" value="C:cytosol"/>
    <property type="evidence" value="ECO:0007669"/>
    <property type="project" value="TreeGrafter"/>
</dbReference>
<evidence type="ECO:0000256" key="5">
    <source>
        <dbReference type="ARBA" id="ARBA00022786"/>
    </source>
</evidence>
<protein>
    <recommendedName>
        <fullName evidence="3">ubiquitinyl hydrolase 1</fullName>
        <ecNumber evidence="3">3.4.19.12</ecNumber>
    </recommendedName>
</protein>
<feature type="transmembrane region" description="Helical" evidence="9">
    <location>
        <begin position="12"/>
        <end position="34"/>
    </location>
</feature>
<comment type="catalytic activity">
    <reaction evidence="1">
        <text>Thiol-dependent hydrolysis of ester, thioester, amide, peptide and isopeptide bonds formed by the C-terminal Gly of ubiquitin (a 76-residue protein attached to proteins as an intracellular targeting signal).</text>
        <dbReference type="EC" id="3.4.19.12"/>
    </reaction>
</comment>
<feature type="region of interest" description="Disordered" evidence="8">
    <location>
        <begin position="235"/>
        <end position="272"/>
    </location>
</feature>
<accession>A0A6A6JU92</accession>
<proteinExistence type="inferred from homology"/>
<feature type="region of interest" description="Disordered" evidence="8">
    <location>
        <begin position="452"/>
        <end position="481"/>
    </location>
</feature>
<dbReference type="SUPFAM" id="SSF54001">
    <property type="entry name" value="Cysteine proteinases"/>
    <property type="match status" value="1"/>
</dbReference>
<keyword evidence="4" id="KW-0645">Protease</keyword>
<dbReference type="Gene3D" id="3.90.70.10">
    <property type="entry name" value="Cysteine proteinases"/>
    <property type="match status" value="1"/>
</dbReference>
<dbReference type="Pfam" id="PF00443">
    <property type="entry name" value="UCH"/>
    <property type="match status" value="1"/>
</dbReference>
<dbReference type="InterPro" id="IPR028889">
    <property type="entry name" value="USP"/>
</dbReference>
<feature type="compositionally biased region" description="Polar residues" evidence="8">
    <location>
        <begin position="677"/>
        <end position="688"/>
    </location>
</feature>
<dbReference type="CDD" id="cd02662">
    <property type="entry name" value="Peptidase_C19F"/>
    <property type="match status" value="1"/>
</dbReference>
<dbReference type="AlphaFoldDB" id="A0A6A6JU92"/>
<evidence type="ECO:0000256" key="3">
    <source>
        <dbReference type="ARBA" id="ARBA00012759"/>
    </source>
</evidence>
<evidence type="ECO:0000256" key="7">
    <source>
        <dbReference type="ARBA" id="ARBA00022807"/>
    </source>
</evidence>
<keyword evidence="9" id="KW-0472">Membrane</keyword>
<evidence type="ECO:0000259" key="10">
    <source>
        <dbReference type="PROSITE" id="PS50235"/>
    </source>
</evidence>
<keyword evidence="9" id="KW-1133">Transmembrane helix</keyword>
<evidence type="ECO:0000256" key="1">
    <source>
        <dbReference type="ARBA" id="ARBA00000707"/>
    </source>
</evidence>
<gene>
    <name evidence="11" type="ORF">EI97DRAFT_429713</name>
</gene>
<feature type="compositionally biased region" description="Polar residues" evidence="8">
    <location>
        <begin position="632"/>
        <end position="644"/>
    </location>
</feature>
<evidence type="ECO:0000256" key="4">
    <source>
        <dbReference type="ARBA" id="ARBA00022670"/>
    </source>
</evidence>
<feature type="compositionally biased region" description="Acidic residues" evidence="8">
    <location>
        <begin position="606"/>
        <end position="615"/>
    </location>
</feature>
<dbReference type="GO" id="GO:0004843">
    <property type="term" value="F:cysteine-type deubiquitinase activity"/>
    <property type="evidence" value="ECO:0007669"/>
    <property type="project" value="UniProtKB-EC"/>
</dbReference>
<comment type="similarity">
    <text evidence="2">Belongs to the peptidase C19 family.</text>
</comment>
<dbReference type="EMBL" id="ML986485">
    <property type="protein sequence ID" value="KAF2279947.1"/>
    <property type="molecule type" value="Genomic_DNA"/>
</dbReference>
<dbReference type="PANTHER" id="PTHR24006:SF888">
    <property type="entry name" value="UBIQUITIN CARBOXYL-TERMINAL HYDROLASE 30"/>
    <property type="match status" value="1"/>
</dbReference>
<dbReference type="Proteomes" id="UP000800097">
    <property type="component" value="Unassembled WGS sequence"/>
</dbReference>
<feature type="compositionally biased region" description="Polar residues" evidence="8">
    <location>
        <begin position="469"/>
        <end position="481"/>
    </location>
</feature>
<feature type="domain" description="USP" evidence="10">
    <location>
        <begin position="127"/>
        <end position="563"/>
    </location>
</feature>
<feature type="compositionally biased region" description="Polar residues" evidence="8">
    <location>
        <begin position="653"/>
        <end position="662"/>
    </location>
</feature>
<name>A0A6A6JU92_WESOR</name>
<dbReference type="InterPro" id="IPR050164">
    <property type="entry name" value="Peptidase_C19"/>
</dbReference>
<sequence length="741" mass="81756">MSSPFHTPDLEFTTFSASYLFGGLLVTYILYLSLDPFRLPLPWSIRLWLHRLEKMATEASNQLIRYVPPLHHSESEVDNSARSADMAGRSASMFGNMFNLSSDGLIGKGMRGVTGALSKNYRRNVPAGLGNWDNSCYQNSVIQGMASLPSLREYLANMTSKYSALSADSTSGALFDMIEKLNNPANHGKQFWIQGSLKSMSTFQQQDAQEYYSKILDALDKEVKAASNQKRRTSVSLSVDAETVSESPSAAGSERVISDTEPKSPLLPEQPVVEPNPLDGLLAQRVGCVECGYTEGLSLIPFNCLTVPLGRGRAYNIGECLDEYTHLEFIEGVECAKCTLLKMERTLRAMPSEKLTPGSILANRFDAVREALEDEDFEDKVLIKKLGVLKKNWVKSTKSRQSVIARAPKSLVIHINRSIFDEMTGNQYKNLARVIYPKILDLGNWCLGSRPSNDHRPDESIEEAWPRDPQQSMLGGERNNTNSPFQYTLRAAVAHFGSHGNGHYICYRQHPFTTDIESDSSDEDDESKEQEQWWRLSDDNVYSVEEREALDQGNVFMLFYEHFDPNAPRKRKSDRRSKLGVADVPLPPETLVVSVADAFDDTAAEVPLPEDDLEDISTPAEAATPSPDRQPHFQSGDVSTGSETKGSDDEVSLGTTTTSQLRQGEEPETSEAETASCNSDGPPSTQLTSEDDGEDDQLGCDALSHLPRKLSSGPATLKTARDIGSKSAEDAEASALMISAK</sequence>
<dbReference type="GO" id="GO:0006508">
    <property type="term" value="P:proteolysis"/>
    <property type="evidence" value="ECO:0007669"/>
    <property type="project" value="UniProtKB-KW"/>
</dbReference>
<keyword evidence="12" id="KW-1185">Reference proteome</keyword>
<dbReference type="PANTHER" id="PTHR24006">
    <property type="entry name" value="UBIQUITIN CARBOXYL-TERMINAL HYDROLASE"/>
    <property type="match status" value="1"/>
</dbReference>
<keyword evidence="7" id="KW-0788">Thiol protease</keyword>
<dbReference type="GeneID" id="54550683"/>
<feature type="region of interest" description="Disordered" evidence="8">
    <location>
        <begin position="606"/>
        <end position="741"/>
    </location>
</feature>
<feature type="compositionally biased region" description="Basic and acidic residues" evidence="8">
    <location>
        <begin position="719"/>
        <end position="729"/>
    </location>
</feature>
<keyword evidence="5" id="KW-0833">Ubl conjugation pathway</keyword>
<dbReference type="InterPro" id="IPR001394">
    <property type="entry name" value="Peptidase_C19_UCH"/>
</dbReference>
<keyword evidence="9" id="KW-0812">Transmembrane</keyword>
<evidence type="ECO:0000256" key="8">
    <source>
        <dbReference type="SAM" id="MobiDB-lite"/>
    </source>
</evidence>